<feature type="compositionally biased region" description="Basic and acidic residues" evidence="1">
    <location>
        <begin position="112"/>
        <end position="124"/>
    </location>
</feature>
<name>A0AAP0NHN4_LIQFO</name>
<feature type="compositionally biased region" description="Acidic residues" evidence="1">
    <location>
        <begin position="195"/>
        <end position="204"/>
    </location>
</feature>
<feature type="compositionally biased region" description="Basic and acidic residues" evidence="1">
    <location>
        <begin position="60"/>
        <end position="69"/>
    </location>
</feature>
<organism evidence="2 3">
    <name type="scientific">Liquidambar formosana</name>
    <name type="common">Formosan gum</name>
    <dbReference type="NCBI Taxonomy" id="63359"/>
    <lineage>
        <taxon>Eukaryota</taxon>
        <taxon>Viridiplantae</taxon>
        <taxon>Streptophyta</taxon>
        <taxon>Embryophyta</taxon>
        <taxon>Tracheophyta</taxon>
        <taxon>Spermatophyta</taxon>
        <taxon>Magnoliopsida</taxon>
        <taxon>eudicotyledons</taxon>
        <taxon>Gunneridae</taxon>
        <taxon>Pentapetalae</taxon>
        <taxon>Saxifragales</taxon>
        <taxon>Altingiaceae</taxon>
        <taxon>Liquidambar</taxon>
    </lineage>
</organism>
<accession>A0AAP0NHN4</accession>
<evidence type="ECO:0000313" key="2">
    <source>
        <dbReference type="EMBL" id="KAK9271189.1"/>
    </source>
</evidence>
<dbReference type="PANTHER" id="PTHR34779">
    <property type="entry name" value="OS09G0542900 PROTEIN"/>
    <property type="match status" value="1"/>
</dbReference>
<feature type="region of interest" description="Disordered" evidence="1">
    <location>
        <begin position="186"/>
        <end position="213"/>
    </location>
</feature>
<evidence type="ECO:0000313" key="3">
    <source>
        <dbReference type="Proteomes" id="UP001415857"/>
    </source>
</evidence>
<reference evidence="2 3" key="1">
    <citation type="journal article" date="2024" name="Plant J.">
        <title>Genome sequences and population genomics reveal climatic adaptation and genomic divergence between two closely related sweetgum species.</title>
        <authorList>
            <person name="Xu W.Q."/>
            <person name="Ren C.Q."/>
            <person name="Zhang X.Y."/>
            <person name="Comes H.P."/>
            <person name="Liu X.H."/>
            <person name="Li Y.G."/>
            <person name="Kettle C.J."/>
            <person name="Jalonen R."/>
            <person name="Gaisberger H."/>
            <person name="Ma Y.Z."/>
            <person name="Qiu Y.X."/>
        </authorList>
    </citation>
    <scope>NUCLEOTIDE SEQUENCE [LARGE SCALE GENOMIC DNA]</scope>
    <source>
        <strain evidence="2">Hangzhou</strain>
    </source>
</reference>
<feature type="compositionally biased region" description="Basic residues" evidence="1">
    <location>
        <begin position="86"/>
        <end position="99"/>
    </location>
</feature>
<dbReference type="InterPro" id="IPR038796">
    <property type="entry name" value="At1g76070-like"/>
</dbReference>
<dbReference type="AlphaFoldDB" id="A0AAP0NHN4"/>
<feature type="compositionally biased region" description="Polar residues" evidence="1">
    <location>
        <begin position="70"/>
        <end position="79"/>
    </location>
</feature>
<protein>
    <recommendedName>
        <fullName evidence="4">Syringolide-induced protein 14-1-1</fullName>
    </recommendedName>
</protein>
<evidence type="ECO:0000256" key="1">
    <source>
        <dbReference type="SAM" id="MobiDB-lite"/>
    </source>
</evidence>
<dbReference type="Proteomes" id="UP001415857">
    <property type="component" value="Unassembled WGS sequence"/>
</dbReference>
<dbReference type="PANTHER" id="PTHR34779:SF1">
    <property type="entry name" value="OS09G0542900 PROTEIN"/>
    <property type="match status" value="1"/>
</dbReference>
<gene>
    <name evidence="2" type="ORF">L1049_026779</name>
</gene>
<sequence length="252" mass="28313">MEKPAKSKNKILKFLPKAASAVTFQNPPFSPGREKRLDNASKLRAYAGRGFSGPIMIPVEARRKSKNESFDTQEPTSPKVSCMGQIKHKKKIHKSKRASPPKNVIKPVSSSKEVKKQKPKELKKQTSTIRNLFRSTKPGRKSDATADRPPLVPDRAPSLSQMKRFASGRESFASFDWTAQIAPVDSDHRDYYSDEEREESDGEEEAKIPFSAPMMLGGGEVALEPRKEVNLWKRRTMAPPRPLQLNTLVKSN</sequence>
<keyword evidence="3" id="KW-1185">Reference proteome</keyword>
<proteinExistence type="predicted"/>
<evidence type="ECO:0008006" key="4">
    <source>
        <dbReference type="Google" id="ProtNLM"/>
    </source>
</evidence>
<feature type="region of interest" description="Disordered" evidence="1">
    <location>
        <begin position="59"/>
        <end position="159"/>
    </location>
</feature>
<comment type="caution">
    <text evidence="2">The sequence shown here is derived from an EMBL/GenBank/DDBJ whole genome shotgun (WGS) entry which is preliminary data.</text>
</comment>
<dbReference type="EMBL" id="JBBPBK010000014">
    <property type="protein sequence ID" value="KAK9271189.1"/>
    <property type="molecule type" value="Genomic_DNA"/>
</dbReference>